<keyword evidence="4" id="KW-1185">Reference proteome</keyword>
<dbReference type="EMBL" id="CM008964">
    <property type="protein sequence ID" value="PNW85927.1"/>
    <property type="molecule type" value="Genomic_DNA"/>
</dbReference>
<dbReference type="AlphaFoldDB" id="A0A2K3DZJ1"/>
<dbReference type="OrthoDB" id="533517at2759"/>
<protein>
    <submittedName>
        <fullName evidence="3">Uncharacterized protein</fullName>
    </submittedName>
</protein>
<keyword evidence="2" id="KW-0732">Signal</keyword>
<organism evidence="3 4">
    <name type="scientific">Chlamydomonas reinhardtii</name>
    <name type="common">Chlamydomonas smithii</name>
    <dbReference type="NCBI Taxonomy" id="3055"/>
    <lineage>
        <taxon>Eukaryota</taxon>
        <taxon>Viridiplantae</taxon>
        <taxon>Chlorophyta</taxon>
        <taxon>core chlorophytes</taxon>
        <taxon>Chlorophyceae</taxon>
        <taxon>CS clade</taxon>
        <taxon>Chlamydomonadales</taxon>
        <taxon>Chlamydomonadaceae</taxon>
        <taxon>Chlamydomonas</taxon>
    </lineage>
</organism>
<dbReference type="OMA" id="ANCHYLP"/>
<dbReference type="Gramene" id="PNW85927">
    <property type="protein sequence ID" value="PNW85927"/>
    <property type="gene ID" value="CHLRE_03g199650v5"/>
</dbReference>
<dbReference type="Proteomes" id="UP000006906">
    <property type="component" value="Chromosome 3"/>
</dbReference>
<feature type="signal peptide" evidence="2">
    <location>
        <begin position="1"/>
        <end position="26"/>
    </location>
</feature>
<evidence type="ECO:0000256" key="2">
    <source>
        <dbReference type="SAM" id="SignalP"/>
    </source>
</evidence>
<evidence type="ECO:0000313" key="4">
    <source>
        <dbReference type="Proteomes" id="UP000006906"/>
    </source>
</evidence>
<dbReference type="InParanoid" id="A0A2K3DZJ1"/>
<dbReference type="RefSeq" id="XP_001693378.2">
    <property type="nucleotide sequence ID" value="XM_001693326.2"/>
</dbReference>
<gene>
    <name evidence="3" type="ORF">CHLRE_03g199650v5</name>
</gene>
<dbReference type="KEGG" id="cre:CHLRE_03g199650v5"/>
<proteinExistence type="predicted"/>
<dbReference type="PaxDb" id="3055-EDP03404"/>
<evidence type="ECO:0000256" key="1">
    <source>
        <dbReference type="SAM" id="MobiDB-lite"/>
    </source>
</evidence>
<feature type="compositionally biased region" description="Gly residues" evidence="1">
    <location>
        <begin position="65"/>
        <end position="78"/>
    </location>
</feature>
<reference evidence="3 4" key="1">
    <citation type="journal article" date="2007" name="Science">
        <title>The Chlamydomonas genome reveals the evolution of key animal and plant functions.</title>
        <authorList>
            <person name="Merchant S.S."/>
            <person name="Prochnik S.E."/>
            <person name="Vallon O."/>
            <person name="Harris E.H."/>
            <person name="Karpowicz S.J."/>
            <person name="Witman G.B."/>
            <person name="Terry A."/>
            <person name="Salamov A."/>
            <person name="Fritz-Laylin L.K."/>
            <person name="Marechal-Drouard L."/>
            <person name="Marshall W.F."/>
            <person name="Qu L.H."/>
            <person name="Nelson D.R."/>
            <person name="Sanderfoot A.A."/>
            <person name="Spalding M.H."/>
            <person name="Kapitonov V.V."/>
            <person name="Ren Q."/>
            <person name="Ferris P."/>
            <person name="Lindquist E."/>
            <person name="Shapiro H."/>
            <person name="Lucas S.M."/>
            <person name="Grimwood J."/>
            <person name="Schmutz J."/>
            <person name="Cardol P."/>
            <person name="Cerutti H."/>
            <person name="Chanfreau G."/>
            <person name="Chen C.L."/>
            <person name="Cognat V."/>
            <person name="Croft M.T."/>
            <person name="Dent R."/>
            <person name="Dutcher S."/>
            <person name="Fernandez E."/>
            <person name="Fukuzawa H."/>
            <person name="Gonzalez-Ballester D."/>
            <person name="Gonzalez-Halphen D."/>
            <person name="Hallmann A."/>
            <person name="Hanikenne M."/>
            <person name="Hippler M."/>
            <person name="Inwood W."/>
            <person name="Jabbari K."/>
            <person name="Kalanon M."/>
            <person name="Kuras R."/>
            <person name="Lefebvre P.A."/>
            <person name="Lemaire S.D."/>
            <person name="Lobanov A.V."/>
            <person name="Lohr M."/>
            <person name="Manuell A."/>
            <person name="Meier I."/>
            <person name="Mets L."/>
            <person name="Mittag M."/>
            <person name="Mittelmeier T."/>
            <person name="Moroney J.V."/>
            <person name="Moseley J."/>
            <person name="Napoli C."/>
            <person name="Nedelcu A.M."/>
            <person name="Niyogi K."/>
            <person name="Novoselov S.V."/>
            <person name="Paulsen I.T."/>
            <person name="Pazour G."/>
            <person name="Purton S."/>
            <person name="Ral J.P."/>
            <person name="Riano-Pachon D.M."/>
            <person name="Riekhof W."/>
            <person name="Rymarquis L."/>
            <person name="Schroda M."/>
            <person name="Stern D."/>
            <person name="Umen J."/>
            <person name="Willows R."/>
            <person name="Wilson N."/>
            <person name="Zimmer S.L."/>
            <person name="Allmer J."/>
            <person name="Balk J."/>
            <person name="Bisova K."/>
            <person name="Chen C.J."/>
            <person name="Elias M."/>
            <person name="Gendler K."/>
            <person name="Hauser C."/>
            <person name="Lamb M.R."/>
            <person name="Ledford H."/>
            <person name="Long J.C."/>
            <person name="Minagawa J."/>
            <person name="Page M.D."/>
            <person name="Pan J."/>
            <person name="Pootakham W."/>
            <person name="Roje S."/>
            <person name="Rose A."/>
            <person name="Stahlberg E."/>
            <person name="Terauchi A.M."/>
            <person name="Yang P."/>
            <person name="Ball S."/>
            <person name="Bowler C."/>
            <person name="Dieckmann C.L."/>
            <person name="Gladyshev V.N."/>
            <person name="Green P."/>
            <person name="Jorgensen R."/>
            <person name="Mayfield S."/>
            <person name="Mueller-Roeber B."/>
            <person name="Rajamani S."/>
            <person name="Sayre R.T."/>
            <person name="Brokstein P."/>
            <person name="Dubchak I."/>
            <person name="Goodstein D."/>
            <person name="Hornick L."/>
            <person name="Huang Y.W."/>
            <person name="Jhaveri J."/>
            <person name="Luo Y."/>
            <person name="Martinez D."/>
            <person name="Ngau W.C."/>
            <person name="Otillar B."/>
            <person name="Poliakov A."/>
            <person name="Porter A."/>
            <person name="Szajkowski L."/>
            <person name="Werner G."/>
            <person name="Zhou K."/>
            <person name="Grigoriev I.V."/>
            <person name="Rokhsar D.S."/>
            <person name="Grossman A.R."/>
        </authorList>
    </citation>
    <scope>NUCLEOTIDE SEQUENCE [LARGE SCALE GENOMIC DNA]</scope>
    <source>
        <strain evidence="4">CC-503</strain>
    </source>
</reference>
<accession>A0A2K3DZJ1</accession>
<sequence>MAPAGCSTRLACGLLGLLLLIGAASCTRQDPAGVEYGSFSHRRRVLQNPDLPSQRDSNPSWMNGGSSGGGGSSSGAGSGPQQATYTSSPIADVRIYNGGSYGADWIDSSYGVRPFTQYSPAGHTGGVAKCSILPYGAATSFFDKSAGDFTGRRALELFVYRGSSDAAMPDITIALAGPSTACASSIHFSSLLPSADVTASGWVKFWVPLDSVFGGGSAGGGAFQGCPASDGSYLSSGSVVKIDLRNDNSGYDALVCVDDVRLAA</sequence>
<name>A0A2K3DZJ1_CHLRE</name>
<feature type="compositionally biased region" description="Polar residues" evidence="1">
    <location>
        <begin position="50"/>
        <end position="63"/>
    </location>
</feature>
<evidence type="ECO:0000313" key="3">
    <source>
        <dbReference type="EMBL" id="PNW85927.1"/>
    </source>
</evidence>
<feature type="region of interest" description="Disordered" evidence="1">
    <location>
        <begin position="48"/>
        <end position="85"/>
    </location>
</feature>
<dbReference type="GeneID" id="5718951"/>
<feature type="chain" id="PRO_5014444213" evidence="2">
    <location>
        <begin position="27"/>
        <end position="264"/>
    </location>
</feature>
<dbReference type="ExpressionAtlas" id="A0A2K3DZJ1">
    <property type="expression patterns" value="baseline"/>
</dbReference>